<dbReference type="eggNOG" id="ENOG502Z7SQ">
    <property type="taxonomic scope" value="Bacteria"/>
</dbReference>
<dbReference type="Proteomes" id="UP000008514">
    <property type="component" value="Chromosome"/>
</dbReference>
<proteinExistence type="predicted"/>
<dbReference type="RefSeq" id="WP_015024919.1">
    <property type="nucleotide sequence ID" value="NC_018721.1"/>
</dbReference>
<evidence type="ECO:0000313" key="2">
    <source>
        <dbReference type="Proteomes" id="UP000008514"/>
    </source>
</evidence>
<sequence length="418" mass="47735">MKSLLFGLVFLISFTGYSKFILIPMDFETQDNHLKAYGISYWLLEKEQKIQWLLNYRGGSFLSPYSEDLERECTIRGVSFEIKSNAETKQILEIINSPSQNMEAVLLEKAPKIAVYSPQGNVPWDDAVTMVLEFAEIPYETIYDEGVLNDELLLYDWLHLHHEDFTGQYGKFYRAYRSAPWYILEKKKAEALAESLGYAKVSKAKLAVAKKINAYVIGGGFMFAMCSATDSFDIALSAEGTDICEPMFDGDPSDSGYQNKIDYSKTMAFTDYILEKDPMVYEYSSIDMTSTRNIPKTKDYFTLMDYSAKWDPIPTMLCQNHTAVVKGFMGQTTAFRPNQIKSNVLVMGKNKLNDEARYIHGIKGKGFFTFYGGHDPEDYQHRVGDPRTELELHPKSPGYRLILNNILFPAAEKKKQKT</sequence>
<dbReference type="OrthoDB" id="617985at2"/>
<evidence type="ECO:0000313" key="1">
    <source>
        <dbReference type="EMBL" id="AFU69353.1"/>
    </source>
</evidence>
<name>K4IHR3_PSYTT</name>
<dbReference type="AlphaFoldDB" id="K4IHR3"/>
<reference evidence="1" key="1">
    <citation type="submission" date="2006-03" db="EMBL/GenBank/DDBJ databases">
        <authorList>
            <person name="Bowman J."/>
            <person name="Ferriera S."/>
            <person name="Johnson J."/>
            <person name="Kravitz S."/>
            <person name="Halpern A."/>
            <person name="Remington K."/>
            <person name="Beeson K."/>
            <person name="Tran B."/>
            <person name="Rogers Y.-H."/>
            <person name="Friedman R."/>
            <person name="Venter J.C."/>
        </authorList>
    </citation>
    <scope>NUCLEOTIDE SEQUENCE [LARGE SCALE GENOMIC DNA]</scope>
    <source>
        <strain evidence="1">ATCC 700755</strain>
    </source>
</reference>
<reference evidence="1" key="2">
    <citation type="submission" date="2012-09" db="EMBL/GenBank/DDBJ databases">
        <title>The complete sequence of Psychroflexus torquis an extreme psychrophile from sea-ice that is stimulated by light.</title>
        <authorList>
            <person name="Feng S."/>
            <person name="Powell S.M."/>
            <person name="Bowman J.P."/>
        </authorList>
    </citation>
    <scope>NUCLEOTIDE SEQUENCE [LARGE SCALE GENOMIC DNA]</scope>
    <source>
        <strain evidence="1">ATCC 700755</strain>
    </source>
</reference>
<organism evidence="1 2">
    <name type="scientific">Psychroflexus torquis (strain ATCC 700755 / CIP 106069 / ACAM 623)</name>
    <dbReference type="NCBI Taxonomy" id="313595"/>
    <lineage>
        <taxon>Bacteria</taxon>
        <taxon>Pseudomonadati</taxon>
        <taxon>Bacteroidota</taxon>
        <taxon>Flavobacteriia</taxon>
        <taxon>Flavobacteriales</taxon>
        <taxon>Flavobacteriaceae</taxon>
        <taxon>Psychroflexus</taxon>
    </lineage>
</organism>
<gene>
    <name evidence="1" type="ordered locus">P700755_002605</name>
</gene>
<dbReference type="STRING" id="313595.P700755_002605"/>
<accession>K4IHR3</accession>
<dbReference type="KEGG" id="ptq:P700755_002605"/>
<dbReference type="EMBL" id="CP003879">
    <property type="protein sequence ID" value="AFU69353.1"/>
    <property type="molecule type" value="Genomic_DNA"/>
</dbReference>
<protein>
    <recommendedName>
        <fullName evidence="3">Asparagine synthetase B</fullName>
    </recommendedName>
</protein>
<dbReference type="HOGENOM" id="CLU_657003_0_0_10"/>
<keyword evidence="2" id="KW-1185">Reference proteome</keyword>
<evidence type="ECO:0008006" key="3">
    <source>
        <dbReference type="Google" id="ProtNLM"/>
    </source>
</evidence>